<evidence type="ECO:0000256" key="1">
    <source>
        <dbReference type="SAM" id="MobiDB-lite"/>
    </source>
</evidence>
<evidence type="ECO:0000313" key="3">
    <source>
        <dbReference type="Proteomes" id="UP001275049"/>
    </source>
</evidence>
<evidence type="ECO:0008006" key="4">
    <source>
        <dbReference type="Google" id="ProtNLM"/>
    </source>
</evidence>
<feature type="compositionally biased region" description="Low complexity" evidence="1">
    <location>
        <begin position="24"/>
        <end position="42"/>
    </location>
</feature>
<dbReference type="EMBL" id="JAWNGA010000013">
    <property type="protein sequence ID" value="MDY5133541.1"/>
    <property type="molecule type" value="Genomic_DNA"/>
</dbReference>
<sequence length="122" mass="12677">MAKQPNMNALNALSKAPITDPIITGTPASAGTPGSAGSTGTPDSARSIGGARSKLTVQLPVDLHGRIRAAWFAAAHIEHIGSVSEWATIQLEKAVETYESRYNNGVPFTPIGPGVLPNFSIN</sequence>
<gene>
    <name evidence="2" type="ORF">R6G86_07295</name>
</gene>
<organism evidence="2 3">
    <name type="scientific">Actinotignum urinale</name>
    <dbReference type="NCBI Taxonomy" id="190146"/>
    <lineage>
        <taxon>Bacteria</taxon>
        <taxon>Bacillati</taxon>
        <taxon>Actinomycetota</taxon>
        <taxon>Actinomycetes</taxon>
        <taxon>Actinomycetales</taxon>
        <taxon>Actinomycetaceae</taxon>
        <taxon>Actinotignum</taxon>
    </lineage>
</organism>
<dbReference type="Gene3D" id="6.10.180.30">
    <property type="match status" value="1"/>
</dbReference>
<proteinExistence type="predicted"/>
<evidence type="ECO:0000313" key="2">
    <source>
        <dbReference type="EMBL" id="MDY5133541.1"/>
    </source>
</evidence>
<accession>A0ABU5GBT6</accession>
<reference evidence="2 3" key="1">
    <citation type="submission" date="2023-10" db="EMBL/GenBank/DDBJ databases">
        <title>Whole Genome based description of the genera Actinobaculum and Actinotignum reveals a complex phylogenetic relationship within the species included in the genus Actinotignum.</title>
        <authorList>
            <person name="Jensen C.S."/>
            <person name="Dargis R."/>
            <person name="Kemp M."/>
            <person name="Christensen J.J."/>
        </authorList>
    </citation>
    <scope>NUCLEOTIDE SEQUENCE [LARGE SCALE GENOMIC DNA]</scope>
    <source>
        <strain evidence="2 3">SLA_B974</strain>
    </source>
</reference>
<protein>
    <recommendedName>
        <fullName evidence="4">Centromere-binding protein ParB C-terminal domain-containing protein</fullName>
    </recommendedName>
</protein>
<name>A0ABU5GBT6_9ACTO</name>
<comment type="caution">
    <text evidence="2">The sequence shown here is derived from an EMBL/GenBank/DDBJ whole genome shotgun (WGS) entry which is preliminary data.</text>
</comment>
<dbReference type="RefSeq" id="WP_320755442.1">
    <property type="nucleotide sequence ID" value="NZ_JAWNGA010000013.1"/>
</dbReference>
<dbReference type="Proteomes" id="UP001275049">
    <property type="component" value="Unassembled WGS sequence"/>
</dbReference>
<feature type="region of interest" description="Disordered" evidence="1">
    <location>
        <begin position="21"/>
        <end position="51"/>
    </location>
</feature>
<keyword evidence="3" id="KW-1185">Reference proteome</keyword>